<sequence>MEALFAGLFGQVLGLFGREDGDGHDGPNNQQARDLDPRHHAIVPVHRHPAAHLNVNNDPRLMQGVGPFPPFLAGQHGPPFFPAAVPHQLHQPGPQLHLAVPPHHPLAGVAAPLTRTAKTSGVGMLPVSTGPVSTTV</sequence>
<protein>
    <submittedName>
        <fullName evidence="1">Uncharacterized protein</fullName>
    </submittedName>
</protein>
<name>A0A0G4F1T2_VITBC</name>
<dbReference type="AlphaFoldDB" id="A0A0G4F1T2"/>
<dbReference type="VEuPathDB" id="CryptoDB:Vbra_5526"/>
<evidence type="ECO:0000313" key="2">
    <source>
        <dbReference type="Proteomes" id="UP000041254"/>
    </source>
</evidence>
<reference evidence="1 2" key="1">
    <citation type="submission" date="2014-11" db="EMBL/GenBank/DDBJ databases">
        <authorList>
            <person name="Zhu J."/>
            <person name="Qi W."/>
            <person name="Song R."/>
        </authorList>
    </citation>
    <scope>NUCLEOTIDE SEQUENCE [LARGE SCALE GENOMIC DNA]</scope>
</reference>
<dbReference type="InParanoid" id="A0A0G4F1T2"/>
<accession>A0A0G4F1T2</accession>
<dbReference type="EMBL" id="CDMY01000363">
    <property type="protein sequence ID" value="CEM05702.1"/>
    <property type="molecule type" value="Genomic_DNA"/>
</dbReference>
<keyword evidence="2" id="KW-1185">Reference proteome</keyword>
<proteinExistence type="predicted"/>
<dbReference type="Proteomes" id="UP000041254">
    <property type="component" value="Unassembled WGS sequence"/>
</dbReference>
<evidence type="ECO:0000313" key="1">
    <source>
        <dbReference type="EMBL" id="CEM05702.1"/>
    </source>
</evidence>
<gene>
    <name evidence="1" type="ORF">Vbra_5526</name>
</gene>
<organism evidence="1 2">
    <name type="scientific">Vitrella brassicaformis (strain CCMP3155)</name>
    <dbReference type="NCBI Taxonomy" id="1169540"/>
    <lineage>
        <taxon>Eukaryota</taxon>
        <taxon>Sar</taxon>
        <taxon>Alveolata</taxon>
        <taxon>Colpodellida</taxon>
        <taxon>Vitrellaceae</taxon>
        <taxon>Vitrella</taxon>
    </lineage>
</organism>